<evidence type="ECO:0000256" key="1">
    <source>
        <dbReference type="SAM" id="Phobius"/>
    </source>
</evidence>
<keyword evidence="1" id="KW-0812">Transmembrane</keyword>
<feature type="transmembrane region" description="Helical" evidence="1">
    <location>
        <begin position="44"/>
        <end position="61"/>
    </location>
</feature>
<organism evidence="2 3">
    <name type="scientific">Duganella flavida</name>
    <dbReference type="NCBI Taxonomy" id="2692175"/>
    <lineage>
        <taxon>Bacteria</taxon>
        <taxon>Pseudomonadati</taxon>
        <taxon>Pseudomonadota</taxon>
        <taxon>Betaproteobacteria</taxon>
        <taxon>Burkholderiales</taxon>
        <taxon>Oxalobacteraceae</taxon>
        <taxon>Telluria group</taxon>
        <taxon>Duganella</taxon>
    </lineage>
</organism>
<gene>
    <name evidence="2" type="ORF">GTP46_17660</name>
</gene>
<dbReference type="AlphaFoldDB" id="A0A6L8KAK7"/>
<dbReference type="PIRSF" id="PIRSF019883">
    <property type="entry name" value="UCP019883"/>
    <property type="match status" value="1"/>
</dbReference>
<dbReference type="Pfam" id="PF10993">
    <property type="entry name" value="DUF2818"/>
    <property type="match status" value="1"/>
</dbReference>
<dbReference type="Proteomes" id="UP000479335">
    <property type="component" value="Unassembled WGS sequence"/>
</dbReference>
<dbReference type="EMBL" id="WWCN01000011">
    <property type="protein sequence ID" value="MYM24473.1"/>
    <property type="molecule type" value="Genomic_DNA"/>
</dbReference>
<keyword evidence="3" id="KW-1185">Reference proteome</keyword>
<evidence type="ECO:0000313" key="3">
    <source>
        <dbReference type="Proteomes" id="UP000479335"/>
    </source>
</evidence>
<proteinExistence type="predicted"/>
<name>A0A6L8KAK7_9BURK</name>
<dbReference type="RefSeq" id="WP_161007946.1">
    <property type="nucleotide sequence ID" value="NZ_WWCN01000011.1"/>
</dbReference>
<accession>A0A6L8KAK7</accession>
<evidence type="ECO:0000313" key="2">
    <source>
        <dbReference type="EMBL" id="MYM24473.1"/>
    </source>
</evidence>
<feature type="transmembrane region" description="Helical" evidence="1">
    <location>
        <begin position="6"/>
        <end position="23"/>
    </location>
</feature>
<reference evidence="2 3" key="1">
    <citation type="submission" date="2019-12" db="EMBL/GenBank/DDBJ databases">
        <title>Novel species isolated from a subtropical stream in China.</title>
        <authorList>
            <person name="Lu H."/>
        </authorList>
    </citation>
    <scope>NUCLEOTIDE SEQUENCE [LARGE SCALE GENOMIC DNA]</scope>
    <source>
        <strain evidence="2 3">FT135W</strain>
    </source>
</reference>
<keyword evidence="1" id="KW-0472">Membrane</keyword>
<protein>
    <submittedName>
        <fullName evidence="2">DUF2818 family protein</fullName>
    </submittedName>
</protein>
<comment type="caution">
    <text evidence="2">The sequence shown here is derived from an EMBL/GenBank/DDBJ whole genome shotgun (WGS) entry which is preliminary data.</text>
</comment>
<feature type="transmembrane region" description="Helical" evidence="1">
    <location>
        <begin position="76"/>
        <end position="96"/>
    </location>
</feature>
<dbReference type="InterPro" id="IPR016768">
    <property type="entry name" value="UCP019883"/>
</dbReference>
<sequence>MDTSSAGWLVIAIAIAAANLPFFNDKVFALLPGKWQRKPLYVRLLEMAALYFVVGFIGFTLEDQIGTRFPQVKEFYMITVPLFVVLGFPGFIVRYLRKAHG</sequence>
<keyword evidence="1" id="KW-1133">Transmembrane helix</keyword>